<comment type="pathway">
    <text evidence="1">Cofactor biosynthesis; adenosylcobalamin biosynthesis.</text>
</comment>
<dbReference type="PIRSF" id="PIRSF036427">
    <property type="entry name" value="Precrrn-2_mtase"/>
    <property type="match status" value="1"/>
</dbReference>
<dbReference type="Gene3D" id="3.40.1010.10">
    <property type="entry name" value="Cobalt-precorrin-4 Transmethylase, Domain 1"/>
    <property type="match status" value="1"/>
</dbReference>
<keyword evidence="4 8" id="KW-0489">Methyltransferase</keyword>
<dbReference type="EMBL" id="CP033464">
    <property type="protein sequence ID" value="QDX93041.1"/>
    <property type="molecule type" value="Genomic_DNA"/>
</dbReference>
<dbReference type="Gene3D" id="3.30.950.10">
    <property type="entry name" value="Methyltransferase, Cobalt-precorrin-4 Transmethylase, Domain 2"/>
    <property type="match status" value="1"/>
</dbReference>
<dbReference type="GO" id="GO:0009236">
    <property type="term" value="P:cobalamin biosynthetic process"/>
    <property type="evidence" value="ECO:0007669"/>
    <property type="project" value="UniProtKB-UniRule"/>
</dbReference>
<gene>
    <name evidence="8" type="primary">cobI</name>
    <name evidence="8" type="ORF">EEL30_12455</name>
</gene>
<keyword evidence="6" id="KW-0949">S-adenosyl-L-methionine</keyword>
<dbReference type="InterPro" id="IPR014776">
    <property type="entry name" value="4pyrrole_Mease_sub2"/>
</dbReference>
<protein>
    <submittedName>
        <fullName evidence="8">Precorrin-2 C(20)-methyltransferase</fullName>
        <ecNumber evidence="8">2.1.1.130</ecNumber>
    </submittedName>
</protein>
<dbReference type="InterPro" id="IPR014777">
    <property type="entry name" value="4pyrrole_Mease_sub1"/>
</dbReference>
<evidence type="ECO:0000313" key="8">
    <source>
        <dbReference type="EMBL" id="QDX93041.1"/>
    </source>
</evidence>
<dbReference type="GO" id="GO:0032259">
    <property type="term" value="P:methylation"/>
    <property type="evidence" value="ECO:0007669"/>
    <property type="project" value="UniProtKB-KW"/>
</dbReference>
<dbReference type="OrthoDB" id="9804789at2"/>
<keyword evidence="5 8" id="KW-0808">Transferase</keyword>
<organism evidence="8 9">
    <name type="scientific">Brevibacillus laterosporus</name>
    <name type="common">Bacillus laterosporus</name>
    <dbReference type="NCBI Taxonomy" id="1465"/>
    <lineage>
        <taxon>Bacteria</taxon>
        <taxon>Bacillati</taxon>
        <taxon>Bacillota</taxon>
        <taxon>Bacilli</taxon>
        <taxon>Bacillales</taxon>
        <taxon>Paenibacillaceae</taxon>
        <taxon>Brevibacillus</taxon>
    </lineage>
</organism>
<keyword evidence="3" id="KW-0169">Cobalamin biosynthesis</keyword>
<dbReference type="EC" id="2.1.1.130" evidence="8"/>
<dbReference type="PANTHER" id="PTHR43467">
    <property type="entry name" value="COBALT-PRECORRIN-2 C(20)-METHYLTRANSFERASE"/>
    <property type="match status" value="1"/>
</dbReference>
<sequence>MSNMTNTTNTALENHENTLTNPQVNTSVGTLYGIGIGPGDPELITVKAFRLMKEADVIAYPKKRKSGKSYALTIVEQYTEGLSKELLGLIFPMTKEESVLKKQWTQTVSQVWEKLSQGKNVVFVTEGDPNLYSTFIHMARLMNQLHPEVPVVTVPGISSVLGAAAQLGIPLADGDEQVGIIPATEDRESMRLVLEHHDTVIFLKVAKVLDMMIGLLEELGMSDCASVITKVTSGEETIWKDVRQLKGKELEYLTLMVVRKG</sequence>
<dbReference type="SUPFAM" id="SSF53790">
    <property type="entry name" value="Tetrapyrrole methylase"/>
    <property type="match status" value="1"/>
</dbReference>
<name>A0A502IHQ4_BRELA</name>
<accession>A0A502IHQ4</accession>
<dbReference type="CDD" id="cd11645">
    <property type="entry name" value="Precorrin_2_C20_MT"/>
    <property type="match status" value="1"/>
</dbReference>
<dbReference type="Pfam" id="PF00590">
    <property type="entry name" value="TP_methylase"/>
    <property type="match status" value="1"/>
</dbReference>
<dbReference type="UniPathway" id="UPA00148"/>
<evidence type="ECO:0000256" key="1">
    <source>
        <dbReference type="ARBA" id="ARBA00004953"/>
    </source>
</evidence>
<comment type="similarity">
    <text evidence="2 7">Belongs to the precorrin methyltransferase family.</text>
</comment>
<evidence type="ECO:0000256" key="4">
    <source>
        <dbReference type="ARBA" id="ARBA00022603"/>
    </source>
</evidence>
<evidence type="ECO:0000256" key="7">
    <source>
        <dbReference type="PIRNR" id="PIRNR036427"/>
    </source>
</evidence>
<evidence type="ECO:0000313" key="9">
    <source>
        <dbReference type="Proteomes" id="UP000319432"/>
    </source>
</evidence>
<dbReference type="InterPro" id="IPR012382">
    <property type="entry name" value="CobI/CbiL"/>
</dbReference>
<dbReference type="NCBIfam" id="TIGR01467">
    <property type="entry name" value="cobI_cbiL"/>
    <property type="match status" value="1"/>
</dbReference>
<dbReference type="InterPro" id="IPR035996">
    <property type="entry name" value="4pyrrol_Methylase_sf"/>
</dbReference>
<dbReference type="Proteomes" id="UP000319432">
    <property type="component" value="Chromosome"/>
</dbReference>
<dbReference type="AlphaFoldDB" id="A0A502IHQ4"/>
<evidence type="ECO:0000256" key="3">
    <source>
        <dbReference type="ARBA" id="ARBA00022573"/>
    </source>
</evidence>
<evidence type="ECO:0000256" key="6">
    <source>
        <dbReference type="ARBA" id="ARBA00022691"/>
    </source>
</evidence>
<keyword evidence="9" id="KW-1185">Reference proteome</keyword>
<reference evidence="8 9" key="1">
    <citation type="submission" date="2018-11" db="EMBL/GenBank/DDBJ databases">
        <title>Phylogenetic determinants of toxin gene distribution in genomes of Brevibacillus laterosporus.</title>
        <authorList>
            <person name="Glare T.R."/>
            <person name="Durrant A."/>
            <person name="Berry C."/>
            <person name="Palma L."/>
            <person name="Ormskirk M."/>
            <person name="Cox M.O."/>
        </authorList>
    </citation>
    <scope>NUCLEOTIDE SEQUENCE [LARGE SCALE GENOMIC DNA]</scope>
    <source>
        <strain evidence="8 9">1821L</strain>
    </source>
</reference>
<dbReference type="InterPro" id="IPR006364">
    <property type="entry name" value="CobI/CbiL/CobIJ_dom"/>
</dbReference>
<evidence type="ECO:0000256" key="2">
    <source>
        <dbReference type="ARBA" id="ARBA00005879"/>
    </source>
</evidence>
<evidence type="ECO:0000256" key="5">
    <source>
        <dbReference type="ARBA" id="ARBA00022679"/>
    </source>
</evidence>
<proteinExistence type="inferred from homology"/>
<dbReference type="InterPro" id="IPR000878">
    <property type="entry name" value="4pyrrol_Mease"/>
</dbReference>
<dbReference type="GO" id="GO:0030788">
    <property type="term" value="F:precorrin-2 C20-methyltransferase activity"/>
    <property type="evidence" value="ECO:0007669"/>
    <property type="project" value="UniProtKB-EC"/>
</dbReference>
<dbReference type="PANTHER" id="PTHR43467:SF2">
    <property type="entry name" value="COBALT-PRECORRIN-2 C(20)-METHYLTRANSFERASE"/>
    <property type="match status" value="1"/>
</dbReference>